<dbReference type="PANTHER" id="PTHR31490:SF35">
    <property type="entry name" value="ENDO-1,4-BETA-XYLANASE"/>
    <property type="match status" value="1"/>
</dbReference>
<dbReference type="GO" id="GO:0031176">
    <property type="term" value="F:endo-1,4-beta-xylanase activity"/>
    <property type="evidence" value="ECO:0007669"/>
    <property type="project" value="UniProtKB-EC"/>
</dbReference>
<evidence type="ECO:0000256" key="6">
    <source>
        <dbReference type="ARBA" id="ARBA00022651"/>
    </source>
</evidence>
<dbReference type="InterPro" id="IPR001000">
    <property type="entry name" value="GH10_dom"/>
</dbReference>
<keyword evidence="8 12" id="KW-0119">Carbohydrate metabolism</keyword>
<dbReference type="SUPFAM" id="SSF51445">
    <property type="entry name" value="(Trans)glycosidases"/>
    <property type="match status" value="1"/>
</dbReference>
<dbReference type="EC" id="3.2.1.8" evidence="12"/>
<keyword evidence="6" id="KW-0858">Xylan degradation</keyword>
<gene>
    <name evidence="15" type="ORF">PC9H_009458</name>
</gene>
<dbReference type="Gene3D" id="3.20.20.80">
    <property type="entry name" value="Glycosidases"/>
    <property type="match status" value="1"/>
</dbReference>
<keyword evidence="16" id="KW-1185">Reference proteome</keyword>
<keyword evidence="10 12" id="KW-0624">Polysaccharide degradation</keyword>
<dbReference type="PANTHER" id="PTHR31490">
    <property type="entry name" value="GLYCOSYL HYDROLASE"/>
    <property type="match status" value="1"/>
</dbReference>
<dbReference type="Pfam" id="PF00331">
    <property type="entry name" value="Glyco_hydro_10"/>
    <property type="match status" value="1"/>
</dbReference>
<keyword evidence="9 12" id="KW-0326">Glycosidase</keyword>
<feature type="chain" id="PRO_5034034814" description="Beta-xylanase" evidence="13">
    <location>
        <begin position="19"/>
        <end position="357"/>
    </location>
</feature>
<sequence length="357" mass="38700">MKLLFSFLLITLAGQGAAQLNRVAQAAGKLYFGTATNIEELSDSAYAAIINNRTEFGQITAANVMKWDSTEPSRGVFTFGAGDQIAALAKKNNQLLRGHNCVWHQQLPSWVTAGHFDAPTLSSIVSTHCSALMYVSKFQIPLELNFHPQTKDSWDVINECLNDDGTFRQSVFFDTLNTSFIATALRAARAADPQAKLYINDFNIEGQGPKSTAMVNLVKSLQAQKVPIDGIGIQAHLLVGGVPPTLLANLKQFTALGVEVAITELDVRMTLPVTAALLAQQRRDYQTVISACQAVKGCIGVTVWDFSDKVGAFSGPEENALVDLSFYSFLGCLELLLVKVPLALGTRTWYGNPLLTA</sequence>
<name>A0A8H6ZLR8_PLEOS</name>
<dbReference type="EMBL" id="JACETU010000007">
    <property type="protein sequence ID" value="KAF7424155.1"/>
    <property type="molecule type" value="Genomic_DNA"/>
</dbReference>
<keyword evidence="13" id="KW-0732">Signal</keyword>
<evidence type="ECO:0000256" key="7">
    <source>
        <dbReference type="ARBA" id="ARBA00022801"/>
    </source>
</evidence>
<dbReference type="VEuPathDB" id="FungiDB:PC9H_009458"/>
<evidence type="ECO:0000256" key="12">
    <source>
        <dbReference type="RuleBase" id="RU361174"/>
    </source>
</evidence>
<comment type="catalytic activity">
    <reaction evidence="1 12">
        <text>Endohydrolysis of (1-&gt;4)-beta-D-xylosidic linkages in xylans.</text>
        <dbReference type="EC" id="3.2.1.8"/>
    </reaction>
</comment>
<evidence type="ECO:0000256" key="10">
    <source>
        <dbReference type="ARBA" id="ARBA00023326"/>
    </source>
</evidence>
<dbReference type="InterPro" id="IPR017853">
    <property type="entry name" value="GH"/>
</dbReference>
<dbReference type="GO" id="GO:0045493">
    <property type="term" value="P:xylan catabolic process"/>
    <property type="evidence" value="ECO:0007669"/>
    <property type="project" value="UniProtKB-KW"/>
</dbReference>
<evidence type="ECO:0000259" key="14">
    <source>
        <dbReference type="PROSITE" id="PS51760"/>
    </source>
</evidence>
<comment type="caution">
    <text evidence="15">The sequence shown here is derived from an EMBL/GenBank/DDBJ whole genome shotgun (WGS) entry which is preliminary data.</text>
</comment>
<evidence type="ECO:0000313" key="15">
    <source>
        <dbReference type="EMBL" id="KAF7424155.1"/>
    </source>
</evidence>
<keyword evidence="5" id="KW-0964">Secreted</keyword>
<feature type="signal peptide" evidence="13">
    <location>
        <begin position="1"/>
        <end position="18"/>
    </location>
</feature>
<dbReference type="RefSeq" id="XP_036628349.1">
    <property type="nucleotide sequence ID" value="XM_036778960.1"/>
</dbReference>
<protein>
    <recommendedName>
        <fullName evidence="12">Beta-xylanase</fullName>
        <ecNumber evidence="12">3.2.1.8</ecNumber>
    </recommendedName>
</protein>
<comment type="subcellular location">
    <subcellularLocation>
        <location evidence="2">Secreted</location>
    </subcellularLocation>
</comment>
<evidence type="ECO:0000256" key="8">
    <source>
        <dbReference type="ARBA" id="ARBA00023277"/>
    </source>
</evidence>
<evidence type="ECO:0000256" key="3">
    <source>
        <dbReference type="ARBA" id="ARBA00004851"/>
    </source>
</evidence>
<feature type="domain" description="GH10" evidence="14">
    <location>
        <begin position="17"/>
        <end position="332"/>
    </location>
</feature>
<dbReference type="Proteomes" id="UP000623687">
    <property type="component" value="Unassembled WGS sequence"/>
</dbReference>
<dbReference type="AlphaFoldDB" id="A0A8H6ZLR8"/>
<keyword evidence="7 12" id="KW-0378">Hydrolase</keyword>
<dbReference type="InterPro" id="IPR031158">
    <property type="entry name" value="GH10_AS"/>
</dbReference>
<comment type="similarity">
    <text evidence="4 12">Belongs to the glycosyl hydrolase 10 (cellulase F) family.</text>
</comment>
<evidence type="ECO:0000256" key="1">
    <source>
        <dbReference type="ARBA" id="ARBA00000681"/>
    </source>
</evidence>
<evidence type="ECO:0000256" key="2">
    <source>
        <dbReference type="ARBA" id="ARBA00004613"/>
    </source>
</evidence>
<feature type="active site" description="Nucleophile" evidence="11">
    <location>
        <position position="264"/>
    </location>
</feature>
<evidence type="ECO:0000256" key="11">
    <source>
        <dbReference type="PROSITE-ProRule" id="PRU10061"/>
    </source>
</evidence>
<dbReference type="PROSITE" id="PS51760">
    <property type="entry name" value="GH10_2"/>
    <property type="match status" value="1"/>
</dbReference>
<dbReference type="PRINTS" id="PR00134">
    <property type="entry name" value="GLHYDRLASE10"/>
</dbReference>
<dbReference type="PROSITE" id="PS00591">
    <property type="entry name" value="GH10_1"/>
    <property type="match status" value="1"/>
</dbReference>
<dbReference type="OrthoDB" id="3055998at2759"/>
<evidence type="ECO:0000256" key="13">
    <source>
        <dbReference type="SAM" id="SignalP"/>
    </source>
</evidence>
<dbReference type="InterPro" id="IPR044846">
    <property type="entry name" value="GH10"/>
</dbReference>
<evidence type="ECO:0000313" key="16">
    <source>
        <dbReference type="Proteomes" id="UP000623687"/>
    </source>
</evidence>
<reference evidence="15" key="1">
    <citation type="submission" date="2019-07" db="EMBL/GenBank/DDBJ databases">
        <authorList>
            <person name="Palmer J.M."/>
        </authorList>
    </citation>
    <scope>NUCLEOTIDE SEQUENCE</scope>
    <source>
        <strain evidence="15">PC9</strain>
    </source>
</reference>
<accession>A0A8H6ZLR8</accession>
<dbReference type="GeneID" id="59379276"/>
<proteinExistence type="inferred from homology"/>
<dbReference type="SMART" id="SM00633">
    <property type="entry name" value="Glyco_10"/>
    <property type="match status" value="1"/>
</dbReference>
<comment type="pathway">
    <text evidence="3">Glycan degradation; xylan degradation.</text>
</comment>
<dbReference type="GO" id="GO:0005576">
    <property type="term" value="C:extracellular region"/>
    <property type="evidence" value="ECO:0007669"/>
    <property type="project" value="UniProtKB-SubCell"/>
</dbReference>
<evidence type="ECO:0000256" key="5">
    <source>
        <dbReference type="ARBA" id="ARBA00022525"/>
    </source>
</evidence>
<evidence type="ECO:0000256" key="9">
    <source>
        <dbReference type="ARBA" id="ARBA00023295"/>
    </source>
</evidence>
<organism evidence="15 16">
    <name type="scientific">Pleurotus ostreatus</name>
    <name type="common">Oyster mushroom</name>
    <name type="synonym">White-rot fungus</name>
    <dbReference type="NCBI Taxonomy" id="5322"/>
    <lineage>
        <taxon>Eukaryota</taxon>
        <taxon>Fungi</taxon>
        <taxon>Dikarya</taxon>
        <taxon>Basidiomycota</taxon>
        <taxon>Agaricomycotina</taxon>
        <taxon>Agaricomycetes</taxon>
        <taxon>Agaricomycetidae</taxon>
        <taxon>Agaricales</taxon>
        <taxon>Pleurotineae</taxon>
        <taxon>Pleurotaceae</taxon>
        <taxon>Pleurotus</taxon>
    </lineage>
</organism>
<evidence type="ECO:0000256" key="4">
    <source>
        <dbReference type="ARBA" id="ARBA00007495"/>
    </source>
</evidence>